<name>A0A2H1I2R3_9MICO</name>
<dbReference type="EMBL" id="FXZE01000002">
    <property type="protein sequence ID" value="SMX69465.1"/>
    <property type="molecule type" value="Genomic_DNA"/>
</dbReference>
<dbReference type="AlphaFoldDB" id="A0A2H1I2R3"/>
<sequence>MPEHIEGQFAFDFDEMAREEARARLDEWGGAPLGFTRDYFPPAQLDEAFEHWKFLNGSMGSWKRSHMWHREGWNGTGTEFGGHRGEIFEAELGPEDGHEGPGGMLEQMICEPCEWHVIGDENSVIEQWHDHAVPGWRDLPVLPATIRVRDGGSSLSKLAMKWITERYPQHMQVPGAPIITERGPYGTRHVHHYSPWGGYDLSHTALERPAAPQVPSRAPRRELPPFVPASQPGQSSPAGRALSQ</sequence>
<organism evidence="2 3">
    <name type="scientific">Brevibacterium antiquum</name>
    <dbReference type="NCBI Taxonomy" id="234835"/>
    <lineage>
        <taxon>Bacteria</taxon>
        <taxon>Bacillati</taxon>
        <taxon>Actinomycetota</taxon>
        <taxon>Actinomycetes</taxon>
        <taxon>Micrococcales</taxon>
        <taxon>Brevibacteriaceae</taxon>
        <taxon>Brevibacterium</taxon>
    </lineage>
</organism>
<evidence type="ECO:0000256" key="1">
    <source>
        <dbReference type="SAM" id="MobiDB-lite"/>
    </source>
</evidence>
<protein>
    <submittedName>
        <fullName evidence="2">Uncharacterized protein</fullName>
    </submittedName>
</protein>
<dbReference type="RefSeq" id="WP_009881987.1">
    <property type="nucleotide sequence ID" value="NZ_FXZE01000002.1"/>
</dbReference>
<dbReference type="Pfam" id="PF19876">
    <property type="entry name" value="DUF6349"/>
    <property type="match status" value="1"/>
</dbReference>
<feature type="compositionally biased region" description="Polar residues" evidence="1">
    <location>
        <begin position="231"/>
        <end position="244"/>
    </location>
</feature>
<dbReference type="InterPro" id="IPR045930">
    <property type="entry name" value="DUF6349"/>
</dbReference>
<proteinExistence type="predicted"/>
<dbReference type="Proteomes" id="UP000234342">
    <property type="component" value="Unassembled WGS sequence"/>
</dbReference>
<evidence type="ECO:0000313" key="2">
    <source>
        <dbReference type="EMBL" id="SMX69465.1"/>
    </source>
</evidence>
<evidence type="ECO:0000313" key="3">
    <source>
        <dbReference type="Proteomes" id="UP000234342"/>
    </source>
</evidence>
<reference evidence="3" key="1">
    <citation type="submission" date="2017-03" db="EMBL/GenBank/DDBJ databases">
        <authorList>
            <person name="Monnet C."/>
        </authorList>
    </citation>
    <scope>NUCLEOTIDE SEQUENCE [LARGE SCALE GENOMIC DNA]</scope>
    <source>
        <strain evidence="3">P10</strain>
    </source>
</reference>
<gene>
    <name evidence="2" type="ORF">BANT10_00496</name>
</gene>
<keyword evidence="3" id="KW-1185">Reference proteome</keyword>
<dbReference type="GeneID" id="82878465"/>
<feature type="region of interest" description="Disordered" evidence="1">
    <location>
        <begin position="207"/>
        <end position="244"/>
    </location>
</feature>
<accession>A0A2H1I2R3</accession>